<dbReference type="PANTHER" id="PTHR30531">
    <property type="entry name" value="FLAGELLAR BIOSYNTHETIC PROTEIN FLHB"/>
    <property type="match status" value="1"/>
</dbReference>
<accession>R7ABY6</accession>
<evidence type="ECO:0000313" key="2">
    <source>
        <dbReference type="EMBL" id="CDD55850.1"/>
    </source>
</evidence>
<evidence type="ECO:0000256" key="1">
    <source>
        <dbReference type="SAM" id="MobiDB-lite"/>
    </source>
</evidence>
<dbReference type="Proteomes" id="UP000018141">
    <property type="component" value="Unassembled WGS sequence"/>
</dbReference>
<dbReference type="EMBL" id="CBHH010000020">
    <property type="protein sequence ID" value="CDD55850.1"/>
    <property type="molecule type" value="Genomic_DNA"/>
</dbReference>
<dbReference type="Gene3D" id="3.40.1690.10">
    <property type="entry name" value="secretion proteins EscU"/>
    <property type="match status" value="1"/>
</dbReference>
<feature type="compositionally biased region" description="Low complexity" evidence="1">
    <location>
        <begin position="14"/>
        <end position="23"/>
    </location>
</feature>
<sequence length="111" mass="12265">MNRSPMNNPKDDNLNNSNNSNNSNKVAVALSYEAGEQAPRIIASGRGYLADQIIEKSKESDVPVYQDNKLASTLAKLEIGDMIPPELYGVVAEILVFVDDMDRLRAKVKKK</sequence>
<dbReference type="PANTHER" id="PTHR30531:SF12">
    <property type="entry name" value="FLAGELLAR BIOSYNTHETIC PROTEIN FLHB"/>
    <property type="match status" value="1"/>
</dbReference>
<organism evidence="2 3">
    <name type="scientific">Bacteroides pectinophilus CAG:437</name>
    <dbReference type="NCBI Taxonomy" id="1263051"/>
    <lineage>
        <taxon>Bacteria</taxon>
        <taxon>Bacillati</taxon>
        <taxon>Bacillota</taxon>
        <taxon>Clostridia</taxon>
        <taxon>Eubacteriales</taxon>
    </lineage>
</organism>
<dbReference type="InterPro" id="IPR006135">
    <property type="entry name" value="T3SS_substrate_exporter"/>
</dbReference>
<comment type="caution">
    <text evidence="2">The sequence shown here is derived from an EMBL/GenBank/DDBJ whole genome shotgun (WGS) entry which is preliminary data.</text>
</comment>
<keyword evidence="2" id="KW-0966">Cell projection</keyword>
<protein>
    <submittedName>
        <fullName evidence="2">Flagellar biosynthesis protein</fullName>
    </submittedName>
</protein>
<dbReference type="GO" id="GO:0009306">
    <property type="term" value="P:protein secretion"/>
    <property type="evidence" value="ECO:0007669"/>
    <property type="project" value="InterPro"/>
</dbReference>
<dbReference type="AlphaFoldDB" id="R7ABY6"/>
<name>R7ABY6_9FIRM</name>
<keyword evidence="2" id="KW-0969">Cilium</keyword>
<dbReference type="SUPFAM" id="SSF160544">
    <property type="entry name" value="EscU C-terminal domain-like"/>
    <property type="match status" value="1"/>
</dbReference>
<dbReference type="InterPro" id="IPR029025">
    <property type="entry name" value="T3SS_substrate_exporter_C"/>
</dbReference>
<gene>
    <name evidence="2" type="ORF">BN656_00575</name>
</gene>
<keyword evidence="2" id="KW-0282">Flagellum</keyword>
<evidence type="ECO:0000313" key="3">
    <source>
        <dbReference type="Proteomes" id="UP000018141"/>
    </source>
</evidence>
<reference evidence="2" key="1">
    <citation type="submission" date="2012-11" db="EMBL/GenBank/DDBJ databases">
        <title>Dependencies among metagenomic species, viruses, plasmids and units of genetic variation.</title>
        <authorList>
            <person name="Nielsen H.B."/>
            <person name="Almeida M."/>
            <person name="Juncker A.S."/>
            <person name="Rasmussen S."/>
            <person name="Li J."/>
            <person name="Sunagawa S."/>
            <person name="Plichta D."/>
            <person name="Gautier L."/>
            <person name="Le Chatelier E."/>
            <person name="Peletier E."/>
            <person name="Bonde I."/>
            <person name="Nielsen T."/>
            <person name="Manichanh C."/>
            <person name="Arumugam M."/>
            <person name="Batto J."/>
            <person name="Santos M.B.Q.D."/>
            <person name="Blom N."/>
            <person name="Borruel N."/>
            <person name="Burgdorf K.S."/>
            <person name="Boumezbeur F."/>
            <person name="Casellas F."/>
            <person name="Dore J."/>
            <person name="Guarner F."/>
            <person name="Hansen T."/>
            <person name="Hildebrand F."/>
            <person name="Kaas R.S."/>
            <person name="Kennedy S."/>
            <person name="Kristiansen K."/>
            <person name="Kultima J.R."/>
            <person name="Leonard P."/>
            <person name="Levenez F."/>
            <person name="Lund O."/>
            <person name="Moumen B."/>
            <person name="Le Paslier D."/>
            <person name="Pons N."/>
            <person name="Pedersen O."/>
            <person name="Prifti E."/>
            <person name="Qin J."/>
            <person name="Raes J."/>
            <person name="Tap J."/>
            <person name="Tims S."/>
            <person name="Ussery D.W."/>
            <person name="Yamada T."/>
            <person name="MetaHit consortium"/>
            <person name="Renault P."/>
            <person name="Sicheritz-Ponten T."/>
            <person name="Bork P."/>
            <person name="Wang J."/>
            <person name="Brunak S."/>
            <person name="Ehrlich S.D."/>
        </authorList>
    </citation>
    <scope>NUCLEOTIDE SEQUENCE [LARGE SCALE GENOMIC DNA]</scope>
</reference>
<feature type="region of interest" description="Disordered" evidence="1">
    <location>
        <begin position="1"/>
        <end position="23"/>
    </location>
</feature>
<dbReference type="Pfam" id="PF01312">
    <property type="entry name" value="Bac_export_2"/>
    <property type="match status" value="1"/>
</dbReference>
<proteinExistence type="predicted"/>
<dbReference type="GO" id="GO:0005886">
    <property type="term" value="C:plasma membrane"/>
    <property type="evidence" value="ECO:0007669"/>
    <property type="project" value="TreeGrafter"/>
</dbReference>